<dbReference type="Proteomes" id="UP000276133">
    <property type="component" value="Unassembled WGS sequence"/>
</dbReference>
<organism evidence="2 3">
    <name type="scientific">Brachionus plicatilis</name>
    <name type="common">Marine rotifer</name>
    <name type="synonym">Brachionus muelleri</name>
    <dbReference type="NCBI Taxonomy" id="10195"/>
    <lineage>
        <taxon>Eukaryota</taxon>
        <taxon>Metazoa</taxon>
        <taxon>Spiralia</taxon>
        <taxon>Gnathifera</taxon>
        <taxon>Rotifera</taxon>
        <taxon>Eurotatoria</taxon>
        <taxon>Monogononta</taxon>
        <taxon>Pseudotrocha</taxon>
        <taxon>Ploima</taxon>
        <taxon>Brachionidae</taxon>
        <taxon>Brachionus</taxon>
    </lineage>
</organism>
<accession>A0A3M7R6B9</accession>
<feature type="transmembrane region" description="Helical" evidence="1">
    <location>
        <begin position="12"/>
        <end position="30"/>
    </location>
</feature>
<dbReference type="EMBL" id="REGN01004174">
    <property type="protein sequence ID" value="RNA18785.1"/>
    <property type="molecule type" value="Genomic_DNA"/>
</dbReference>
<proteinExistence type="predicted"/>
<sequence>MLNFQIIRKTTLGVLSFVRYSIFLHFVLFICTELHKTTKFNFYIGTLGPVYPISLLDVAEQLDLNCPCLKQQNDQLLKDGLHGIPNRI</sequence>
<evidence type="ECO:0000313" key="2">
    <source>
        <dbReference type="EMBL" id="RNA18785.1"/>
    </source>
</evidence>
<protein>
    <submittedName>
        <fullName evidence="2">Uncharacterized protein</fullName>
    </submittedName>
</protein>
<dbReference type="AlphaFoldDB" id="A0A3M7R6B9"/>
<comment type="caution">
    <text evidence="2">The sequence shown here is derived from an EMBL/GenBank/DDBJ whole genome shotgun (WGS) entry which is preliminary data.</text>
</comment>
<evidence type="ECO:0000256" key="1">
    <source>
        <dbReference type="SAM" id="Phobius"/>
    </source>
</evidence>
<gene>
    <name evidence="2" type="ORF">BpHYR1_049665</name>
</gene>
<reference evidence="2 3" key="1">
    <citation type="journal article" date="2018" name="Sci. Rep.">
        <title>Genomic signatures of local adaptation to the degree of environmental predictability in rotifers.</title>
        <authorList>
            <person name="Franch-Gras L."/>
            <person name="Hahn C."/>
            <person name="Garcia-Roger E.M."/>
            <person name="Carmona M.J."/>
            <person name="Serra M."/>
            <person name="Gomez A."/>
        </authorList>
    </citation>
    <scope>NUCLEOTIDE SEQUENCE [LARGE SCALE GENOMIC DNA]</scope>
    <source>
        <strain evidence="2">HYR1</strain>
    </source>
</reference>
<keyword evidence="1" id="KW-0812">Transmembrane</keyword>
<keyword evidence="1" id="KW-0472">Membrane</keyword>
<name>A0A3M7R6B9_BRAPC</name>
<evidence type="ECO:0000313" key="3">
    <source>
        <dbReference type="Proteomes" id="UP000276133"/>
    </source>
</evidence>
<keyword evidence="1" id="KW-1133">Transmembrane helix</keyword>
<keyword evidence="3" id="KW-1185">Reference proteome</keyword>